<dbReference type="EMBL" id="BLKC01000055">
    <property type="protein sequence ID" value="GFF43775.1"/>
    <property type="molecule type" value="Genomic_DNA"/>
</dbReference>
<comment type="caution">
    <text evidence="1">The sequence shown here is derived from an EMBL/GenBank/DDBJ whole genome shotgun (WGS) entry which is preliminary data.</text>
</comment>
<dbReference type="PANTHER" id="PTHR37981">
    <property type="entry name" value="LIPASE 2"/>
    <property type="match status" value="1"/>
</dbReference>
<sequence>MRQQRHTWSNSSNFGTITIGGNDAGFANVLIQCILQPPTYGKSGHWWSGETFDCEGEISNSQAIIDDESYVQALVRAYTNILAAPSPDQQFDLFVAGYSRFFDTSSKADCGTLGMLWNKPVITYNLRQSINSPVLQVNEKIQQAVATTKLTQNRSITYVDWDSRMDGHRFCTPGYSDEPIQNKYEAAHEYFFAAIGSEDNYAGEEDKWPPSSTTPYPPESGTYSFSVDPKTCAGNLDDPGNIYDPDELVNIWCTWAIEAASNASFAADIEAYFTPQAASSADESMTVAWTNNELVVTSSGSQGVTAKIFHPKSLGHGLIAEALLAAIKGKE</sequence>
<dbReference type="GO" id="GO:0006629">
    <property type="term" value="P:lipid metabolic process"/>
    <property type="evidence" value="ECO:0007669"/>
    <property type="project" value="TreeGrafter"/>
</dbReference>
<dbReference type="GO" id="GO:0016788">
    <property type="term" value="F:hydrolase activity, acting on ester bonds"/>
    <property type="evidence" value="ECO:0007669"/>
    <property type="project" value="InterPro"/>
</dbReference>
<evidence type="ECO:0000313" key="1">
    <source>
        <dbReference type="EMBL" id="GFF43775.1"/>
    </source>
</evidence>
<dbReference type="PANTHER" id="PTHR37981:SF1">
    <property type="entry name" value="SGNH HYDROLASE-TYPE ESTERASE DOMAIN-CONTAINING PROTEIN"/>
    <property type="match status" value="1"/>
</dbReference>
<evidence type="ECO:0000313" key="2">
    <source>
        <dbReference type="Proteomes" id="UP000465221"/>
    </source>
</evidence>
<proteinExistence type="predicted"/>
<dbReference type="AlphaFoldDB" id="A0A8H3RZJ9"/>
<accession>A0A8H3RZJ9</accession>
<dbReference type="InterPro" id="IPR037460">
    <property type="entry name" value="SEST-like"/>
</dbReference>
<dbReference type="SUPFAM" id="SSF52266">
    <property type="entry name" value="SGNH hydrolase"/>
    <property type="match status" value="1"/>
</dbReference>
<name>A0A8H3RZJ9_9EURO</name>
<dbReference type="InterPro" id="IPR036514">
    <property type="entry name" value="SGNH_hydro_sf"/>
</dbReference>
<dbReference type="Gene3D" id="3.40.50.1110">
    <property type="entry name" value="SGNH hydrolase"/>
    <property type="match status" value="1"/>
</dbReference>
<protein>
    <submittedName>
        <fullName evidence="1">Uncharacterized protein</fullName>
    </submittedName>
</protein>
<reference evidence="1 2" key="1">
    <citation type="submission" date="2020-01" db="EMBL/GenBank/DDBJ databases">
        <title>Draft genome sequence of Aspergillus udagawae IFM 46972.</title>
        <authorList>
            <person name="Takahashi H."/>
            <person name="Yaguchi T."/>
        </authorList>
    </citation>
    <scope>NUCLEOTIDE SEQUENCE [LARGE SCALE GENOMIC DNA]</scope>
    <source>
        <strain evidence="1 2">IFM 46972</strain>
    </source>
</reference>
<gene>
    <name evidence="1" type="ORF">IFM46972_07321</name>
</gene>
<organism evidence="1 2">
    <name type="scientific">Aspergillus udagawae</name>
    <dbReference type="NCBI Taxonomy" id="91492"/>
    <lineage>
        <taxon>Eukaryota</taxon>
        <taxon>Fungi</taxon>
        <taxon>Dikarya</taxon>
        <taxon>Ascomycota</taxon>
        <taxon>Pezizomycotina</taxon>
        <taxon>Eurotiomycetes</taxon>
        <taxon>Eurotiomycetidae</taxon>
        <taxon>Eurotiales</taxon>
        <taxon>Aspergillaceae</taxon>
        <taxon>Aspergillus</taxon>
        <taxon>Aspergillus subgen. Fumigati</taxon>
    </lineage>
</organism>
<dbReference type="Proteomes" id="UP000465221">
    <property type="component" value="Unassembled WGS sequence"/>
</dbReference>